<proteinExistence type="predicted"/>
<keyword evidence="5" id="KW-0413">Isomerase</keyword>
<dbReference type="PANTHER" id="PTHR45625">
    <property type="entry name" value="PEPTIDYL-PROLYL CIS-TRANS ISOMERASE-RELATED"/>
    <property type="match status" value="1"/>
</dbReference>
<evidence type="ECO:0000313" key="8">
    <source>
        <dbReference type="Proteomes" id="UP000290567"/>
    </source>
</evidence>
<dbReference type="GO" id="GO:0003755">
    <property type="term" value="F:peptidyl-prolyl cis-trans isomerase activity"/>
    <property type="evidence" value="ECO:0007669"/>
    <property type="project" value="UniProtKB-KW"/>
</dbReference>
<dbReference type="PRINTS" id="PR00153">
    <property type="entry name" value="CSAPPISMRASE"/>
</dbReference>
<comment type="caution">
    <text evidence="7">The sequence shown here is derived from an EMBL/GenBank/DDBJ whole genome shotgun (WGS) entry which is preliminary data.</text>
</comment>
<dbReference type="InterPro" id="IPR029000">
    <property type="entry name" value="Cyclophilin-like_dom_sf"/>
</dbReference>
<evidence type="ECO:0000256" key="1">
    <source>
        <dbReference type="ARBA" id="ARBA00000971"/>
    </source>
</evidence>
<dbReference type="InterPro" id="IPR044666">
    <property type="entry name" value="Cyclophilin_A-like"/>
</dbReference>
<keyword evidence="8" id="KW-1185">Reference proteome</keyword>
<comment type="function">
    <text evidence="2">PPIases accelerate the folding of proteins. It catalyzes the cis-trans isomerization of proline imidic peptide bonds in oligopeptides.</text>
</comment>
<dbReference type="Gene3D" id="2.40.100.10">
    <property type="entry name" value="Cyclophilin-like"/>
    <property type="match status" value="1"/>
</dbReference>
<evidence type="ECO:0000256" key="5">
    <source>
        <dbReference type="ARBA" id="ARBA00023235"/>
    </source>
</evidence>
<evidence type="ECO:0000313" key="7">
    <source>
        <dbReference type="EMBL" id="GCF95619.1"/>
    </source>
</evidence>
<name>A0A4V0WPZ9_9ENTE</name>
<dbReference type="EC" id="5.2.1.8" evidence="3"/>
<keyword evidence="4" id="KW-0697">Rotamase</keyword>
<accession>A0A4V0WPZ9</accession>
<dbReference type="PROSITE" id="PS50072">
    <property type="entry name" value="CSA_PPIASE_2"/>
    <property type="match status" value="1"/>
</dbReference>
<dbReference type="EMBL" id="BJCC01000034">
    <property type="protein sequence ID" value="GCF95619.1"/>
    <property type="molecule type" value="Genomic_DNA"/>
</dbReference>
<protein>
    <recommendedName>
        <fullName evidence="3">peptidylprolyl isomerase</fullName>
        <ecNumber evidence="3">5.2.1.8</ecNumber>
    </recommendedName>
</protein>
<dbReference type="CDD" id="cd00317">
    <property type="entry name" value="cyclophilin"/>
    <property type="match status" value="1"/>
</dbReference>
<dbReference type="InterPro" id="IPR002130">
    <property type="entry name" value="Cyclophilin-type_PPIase_dom"/>
</dbReference>
<organism evidence="7 8">
    <name type="scientific">Enterococcus florum</name>
    <dbReference type="NCBI Taxonomy" id="2480627"/>
    <lineage>
        <taxon>Bacteria</taxon>
        <taxon>Bacillati</taxon>
        <taxon>Bacillota</taxon>
        <taxon>Bacilli</taxon>
        <taxon>Lactobacillales</taxon>
        <taxon>Enterococcaceae</taxon>
        <taxon>Enterococcus</taxon>
    </lineage>
</organism>
<reference evidence="8" key="1">
    <citation type="submission" date="2019-02" db="EMBL/GenBank/DDBJ databases">
        <title>Draft genome sequence of Enterococcus sp. Gos25-1.</title>
        <authorList>
            <person name="Tanaka N."/>
            <person name="Shiwa Y."/>
            <person name="Fujita N."/>
        </authorList>
    </citation>
    <scope>NUCLEOTIDE SEQUENCE [LARGE SCALE GENOMIC DNA]</scope>
    <source>
        <strain evidence="8">Gos25-1</strain>
    </source>
</reference>
<dbReference type="SUPFAM" id="SSF50891">
    <property type="entry name" value="Cyclophilin-like"/>
    <property type="match status" value="1"/>
</dbReference>
<evidence type="ECO:0000256" key="4">
    <source>
        <dbReference type="ARBA" id="ARBA00023110"/>
    </source>
</evidence>
<gene>
    <name evidence="7" type="ORF">NRIC_35100</name>
</gene>
<feature type="domain" description="PPIase cyclophilin-type" evidence="6">
    <location>
        <begin position="148"/>
        <end position="317"/>
    </location>
</feature>
<dbReference type="PANTHER" id="PTHR45625:SF4">
    <property type="entry name" value="PEPTIDYLPROLYL ISOMERASE DOMAIN AND WD REPEAT-CONTAINING PROTEIN 1"/>
    <property type="match status" value="1"/>
</dbReference>
<evidence type="ECO:0000256" key="3">
    <source>
        <dbReference type="ARBA" id="ARBA00013194"/>
    </source>
</evidence>
<comment type="catalytic activity">
    <reaction evidence="1">
        <text>[protein]-peptidylproline (omega=180) = [protein]-peptidylproline (omega=0)</text>
        <dbReference type="Rhea" id="RHEA:16237"/>
        <dbReference type="Rhea" id="RHEA-COMP:10747"/>
        <dbReference type="Rhea" id="RHEA-COMP:10748"/>
        <dbReference type="ChEBI" id="CHEBI:83833"/>
        <dbReference type="ChEBI" id="CHEBI:83834"/>
        <dbReference type="EC" id="5.2.1.8"/>
    </reaction>
</comment>
<dbReference type="RefSeq" id="WP_146623991.1">
    <property type="nucleotide sequence ID" value="NZ_BJCC01000034.1"/>
</dbReference>
<evidence type="ECO:0000256" key="2">
    <source>
        <dbReference type="ARBA" id="ARBA00002388"/>
    </source>
</evidence>
<dbReference type="Proteomes" id="UP000290567">
    <property type="component" value="Unassembled WGS sequence"/>
</dbReference>
<dbReference type="OrthoDB" id="9807797at2"/>
<evidence type="ECO:0000259" key="6">
    <source>
        <dbReference type="PROSITE" id="PS50072"/>
    </source>
</evidence>
<dbReference type="AlphaFoldDB" id="A0A4V0WPZ9"/>
<sequence length="330" mass="37549">MKDYTKEKPLRHLIARHWDELEIKERLETFVQELSNGGTITPFFVGDSSSIDQAREFFKHFETRRITFRYTAFQLFYKVAADDDYNDLRGQLLFKFQVDNSEHTVLLMMARLRDAENVEWKIADVLWYDEGIDCAPQSLDQLEAPKKNEEICLLKTDIGEIGLRLFPEQAPFAVKNWIELAKQGFYDDTPFARVIKEFVIQGGALDGSGEEAVSSYDGYFEDEVDRGLYHFNGACALGNHGPHTNGNQFFIVQNTKVDADILPQLSLPENVKEMYLSLGGLPELDGRYTVFGQVFRGLDVVAAIADQPTNSEDAPLQAPVKIRSIQFIIS</sequence>
<dbReference type="Pfam" id="PF00160">
    <property type="entry name" value="Pro_isomerase"/>
    <property type="match status" value="1"/>
</dbReference>